<keyword evidence="9" id="KW-1185">Reference proteome</keyword>
<comment type="similarity">
    <text evidence="1 6">Belongs to the FHY3/FAR1 family.</text>
</comment>
<evidence type="ECO:0000256" key="5">
    <source>
        <dbReference type="PROSITE-ProRule" id="PRU00325"/>
    </source>
</evidence>
<accession>A0ABU6ZED6</accession>
<evidence type="ECO:0000256" key="4">
    <source>
        <dbReference type="ARBA" id="ARBA00022833"/>
    </source>
</evidence>
<keyword evidence="6" id="KW-0539">Nucleus</keyword>
<name>A0ABU6ZED6_9FABA</name>
<gene>
    <name evidence="8" type="ORF">PIB30_117626</name>
</gene>
<evidence type="ECO:0000259" key="7">
    <source>
        <dbReference type="PROSITE" id="PS50966"/>
    </source>
</evidence>
<organism evidence="8 9">
    <name type="scientific">Stylosanthes scabra</name>
    <dbReference type="NCBI Taxonomy" id="79078"/>
    <lineage>
        <taxon>Eukaryota</taxon>
        <taxon>Viridiplantae</taxon>
        <taxon>Streptophyta</taxon>
        <taxon>Embryophyta</taxon>
        <taxon>Tracheophyta</taxon>
        <taxon>Spermatophyta</taxon>
        <taxon>Magnoliopsida</taxon>
        <taxon>eudicotyledons</taxon>
        <taxon>Gunneridae</taxon>
        <taxon>Pentapetalae</taxon>
        <taxon>rosids</taxon>
        <taxon>fabids</taxon>
        <taxon>Fabales</taxon>
        <taxon>Fabaceae</taxon>
        <taxon>Papilionoideae</taxon>
        <taxon>50 kb inversion clade</taxon>
        <taxon>dalbergioids sensu lato</taxon>
        <taxon>Dalbergieae</taxon>
        <taxon>Pterocarpus clade</taxon>
        <taxon>Stylosanthes</taxon>
    </lineage>
</organism>
<dbReference type="PROSITE" id="PS50966">
    <property type="entry name" value="ZF_SWIM"/>
    <property type="match status" value="1"/>
</dbReference>
<evidence type="ECO:0000256" key="3">
    <source>
        <dbReference type="ARBA" id="ARBA00022771"/>
    </source>
</evidence>
<evidence type="ECO:0000256" key="1">
    <source>
        <dbReference type="ARBA" id="ARBA00005889"/>
    </source>
</evidence>
<evidence type="ECO:0000313" key="8">
    <source>
        <dbReference type="EMBL" id="MED6220327.1"/>
    </source>
</evidence>
<dbReference type="InterPro" id="IPR036875">
    <property type="entry name" value="Znf_CCHC_sf"/>
</dbReference>
<dbReference type="InterPro" id="IPR007527">
    <property type="entry name" value="Znf_SWIM"/>
</dbReference>
<keyword evidence="3 5" id="KW-0863">Zinc-finger</keyword>
<reference evidence="8 9" key="1">
    <citation type="journal article" date="2023" name="Plants (Basel)">
        <title>Bridging the Gap: Combining Genomics and Transcriptomics Approaches to Understand Stylosanthes scabra, an Orphan Legume from the Brazilian Caatinga.</title>
        <authorList>
            <person name="Ferreira-Neto J.R.C."/>
            <person name="da Silva M.D."/>
            <person name="Binneck E."/>
            <person name="de Melo N.F."/>
            <person name="da Silva R.H."/>
            <person name="de Melo A.L.T.M."/>
            <person name="Pandolfi V."/>
            <person name="Bustamante F.O."/>
            <person name="Brasileiro-Vidal A.C."/>
            <person name="Benko-Iseppon A.M."/>
        </authorList>
    </citation>
    <scope>NUCLEOTIDE SEQUENCE [LARGE SCALE GENOMIC DNA]</scope>
    <source>
        <tissue evidence="8">Leaves</tissue>
    </source>
</reference>
<dbReference type="Proteomes" id="UP001341840">
    <property type="component" value="Unassembled WGS sequence"/>
</dbReference>
<keyword evidence="4 6" id="KW-0862">Zinc</keyword>
<sequence length="410" mass="47990">MDLVLREYRNNELVADFNSIYSEPVLSTSLEKIEKFVAKTYTRNVFKEIKLEIKRVGALNVELKSEDEHIILLNTNAFGHAEDRCSVIFDKHEKTYSCDCRLFENRGYPCRHIFSTMRHMHIEEIPTNLVYKRWTKNAKSELIDSFASKDTDYEKTVKMCQGALAADCNQLCNLACKSFEDFTEIRNDILNLIRKLQMRQGLARKHTLYTGEVADPLVVKTKDAPTKTTRFVKRKHCSKCKRVGHTYRKCPRFEEPILDNDEQNKDEVRHKFDAKLNIGKTSKVKRMKHKARQCQDKEMQYVKLSDGNGKDRAHNAEMNLESNKGYLKPSLHMQQTSMQMGFPKKDIPFQPMSLYPMFPHPPLMQPYQAHGLVSILPHINQVCFYHFVHLQLNQFFCHVNLVELLFLQTF</sequence>
<comment type="function">
    <text evidence="6">Putative transcription activator involved in regulating light control of development.</text>
</comment>
<proteinExistence type="inferred from homology"/>
<dbReference type="PANTHER" id="PTHR31669">
    <property type="entry name" value="PROTEIN FAR1-RELATED SEQUENCE 10-RELATED"/>
    <property type="match status" value="1"/>
</dbReference>
<dbReference type="SUPFAM" id="SSF57756">
    <property type="entry name" value="Retrovirus zinc finger-like domains"/>
    <property type="match status" value="1"/>
</dbReference>
<protein>
    <recommendedName>
        <fullName evidence="6">Protein FAR1-RELATED SEQUENCE</fullName>
    </recommendedName>
</protein>
<evidence type="ECO:0000256" key="6">
    <source>
        <dbReference type="RuleBase" id="RU367018"/>
    </source>
</evidence>
<dbReference type="InterPro" id="IPR006564">
    <property type="entry name" value="Znf_PMZ"/>
</dbReference>
<dbReference type="PANTHER" id="PTHR31669:SF292">
    <property type="entry name" value="OS02G0262500 PROTEIN"/>
    <property type="match status" value="1"/>
</dbReference>
<keyword evidence="2 6" id="KW-0479">Metal-binding</keyword>
<dbReference type="EMBL" id="JASCZI010272118">
    <property type="protein sequence ID" value="MED6220327.1"/>
    <property type="molecule type" value="Genomic_DNA"/>
</dbReference>
<evidence type="ECO:0000313" key="9">
    <source>
        <dbReference type="Proteomes" id="UP001341840"/>
    </source>
</evidence>
<evidence type="ECO:0000256" key="2">
    <source>
        <dbReference type="ARBA" id="ARBA00022723"/>
    </source>
</evidence>
<comment type="caution">
    <text evidence="8">The sequence shown here is derived from an EMBL/GenBank/DDBJ whole genome shotgun (WGS) entry which is preliminary data.</text>
</comment>
<comment type="subcellular location">
    <subcellularLocation>
        <location evidence="6">Nucleus</location>
    </subcellularLocation>
</comment>
<dbReference type="SMART" id="SM00575">
    <property type="entry name" value="ZnF_PMZ"/>
    <property type="match status" value="1"/>
</dbReference>
<dbReference type="Pfam" id="PF04434">
    <property type="entry name" value="SWIM"/>
    <property type="match status" value="1"/>
</dbReference>
<dbReference type="InterPro" id="IPR031052">
    <property type="entry name" value="FHY3/FAR1"/>
</dbReference>
<feature type="domain" description="SWIM-type" evidence="7">
    <location>
        <begin position="83"/>
        <end position="121"/>
    </location>
</feature>